<keyword evidence="6" id="KW-1185">Reference proteome</keyword>
<evidence type="ECO:0000259" key="4">
    <source>
        <dbReference type="SMART" id="SM00479"/>
    </source>
</evidence>
<dbReference type="GO" id="GO:0008408">
    <property type="term" value="F:3'-5' exonuclease activity"/>
    <property type="evidence" value="ECO:0007669"/>
    <property type="project" value="TreeGrafter"/>
</dbReference>
<dbReference type="PATRIC" id="fig|512763.3.peg.608"/>
<dbReference type="Gene3D" id="3.30.420.10">
    <property type="entry name" value="Ribonuclease H-like superfamily/Ribonuclease H"/>
    <property type="match status" value="1"/>
</dbReference>
<evidence type="ECO:0000313" key="6">
    <source>
        <dbReference type="Proteomes" id="UP000061382"/>
    </source>
</evidence>
<evidence type="ECO:0000256" key="2">
    <source>
        <dbReference type="ARBA" id="ARBA00022801"/>
    </source>
</evidence>
<evidence type="ECO:0000313" key="5">
    <source>
        <dbReference type="EMBL" id="ALI98092.1"/>
    </source>
</evidence>
<dbReference type="PANTHER" id="PTHR30231:SF4">
    <property type="entry name" value="PROTEIN NEN2"/>
    <property type="match status" value="1"/>
</dbReference>
<feature type="domain" description="Exonuclease" evidence="4">
    <location>
        <begin position="1"/>
        <end position="189"/>
    </location>
</feature>
<dbReference type="InterPro" id="IPR012337">
    <property type="entry name" value="RNaseH-like_sf"/>
</dbReference>
<dbReference type="Pfam" id="PF00929">
    <property type="entry name" value="RNase_T"/>
    <property type="match status" value="1"/>
</dbReference>
<proteinExistence type="predicted"/>
<dbReference type="AlphaFoldDB" id="A0A0P0BZY5"/>
<dbReference type="SUPFAM" id="SSF53098">
    <property type="entry name" value="Ribonuclease H-like"/>
    <property type="match status" value="1"/>
</dbReference>
<dbReference type="GO" id="GO:0003676">
    <property type="term" value="F:nucleic acid binding"/>
    <property type="evidence" value="ECO:0007669"/>
    <property type="project" value="InterPro"/>
</dbReference>
<dbReference type="PANTHER" id="PTHR30231">
    <property type="entry name" value="DNA POLYMERASE III SUBUNIT EPSILON"/>
    <property type="match status" value="1"/>
</dbReference>
<organism evidence="5 6">
    <name type="scientific">Rufibacter tibetensis</name>
    <dbReference type="NCBI Taxonomy" id="512763"/>
    <lineage>
        <taxon>Bacteria</taxon>
        <taxon>Pseudomonadati</taxon>
        <taxon>Bacteroidota</taxon>
        <taxon>Cytophagia</taxon>
        <taxon>Cytophagales</taxon>
        <taxon>Hymenobacteraceae</taxon>
        <taxon>Rufibacter</taxon>
    </lineage>
</organism>
<dbReference type="CDD" id="cd06127">
    <property type="entry name" value="DEDDh"/>
    <property type="match status" value="1"/>
</dbReference>
<dbReference type="OrthoDB" id="9804290at2"/>
<keyword evidence="2" id="KW-0378">Hydrolase</keyword>
<evidence type="ECO:0000256" key="1">
    <source>
        <dbReference type="ARBA" id="ARBA00022722"/>
    </source>
</evidence>
<accession>A0A0P0BZY5</accession>
<gene>
    <name evidence="5" type="ORF">DC20_02750</name>
</gene>
<dbReference type="KEGG" id="rti:DC20_02750"/>
<dbReference type="InterPro" id="IPR036397">
    <property type="entry name" value="RNaseH_sf"/>
</dbReference>
<protein>
    <submittedName>
        <fullName evidence="5">Exonuclease</fullName>
    </submittedName>
</protein>
<reference evidence="5 6" key="1">
    <citation type="submission" date="2015-08" db="EMBL/GenBank/DDBJ databases">
        <title>Complete genome sequence of Rufibacter tibetensis strain 1351t, a radiation-resistant bacterium from tibet plateau.</title>
        <authorList>
            <person name="Dai J."/>
        </authorList>
    </citation>
    <scope>NUCLEOTIDE SEQUENCE [LARGE SCALE GENOMIC DNA]</scope>
    <source>
        <strain evidence="5 6">1351</strain>
    </source>
</reference>
<dbReference type="STRING" id="512763.DC20_02750"/>
<keyword evidence="3 5" id="KW-0269">Exonuclease</keyword>
<sequence length="201" mass="22816">MILFFDTETAGLPKNWKAPVSDTANWPRMVQLAWLVFTPQGQQISGGNFVIRPNGFTIPAEASKIHRITTERALTEGVALHEALSQFAIELSTCTHVVAHNINFDKNIVGAEFLREGITHPLFQRQHICTMQATTDYCAIRNNWGYKWPTLSELYHKLFSEFFEEAHDGFADVSATARCFWELQRKGFFSNLLTPSAMPVH</sequence>
<evidence type="ECO:0000256" key="3">
    <source>
        <dbReference type="ARBA" id="ARBA00022839"/>
    </source>
</evidence>
<keyword evidence="1" id="KW-0540">Nuclease</keyword>
<dbReference type="EMBL" id="CP012643">
    <property type="protein sequence ID" value="ALI98092.1"/>
    <property type="molecule type" value="Genomic_DNA"/>
</dbReference>
<dbReference type="GO" id="GO:0006259">
    <property type="term" value="P:DNA metabolic process"/>
    <property type="evidence" value="ECO:0007669"/>
    <property type="project" value="UniProtKB-ARBA"/>
</dbReference>
<dbReference type="InterPro" id="IPR013520">
    <property type="entry name" value="Ribonucl_H"/>
</dbReference>
<name>A0A0P0BZY5_9BACT</name>
<dbReference type="RefSeq" id="WP_062542426.1">
    <property type="nucleotide sequence ID" value="NZ_CP012643.1"/>
</dbReference>
<dbReference type="SMART" id="SM00479">
    <property type="entry name" value="EXOIII"/>
    <property type="match status" value="1"/>
</dbReference>
<dbReference type="Proteomes" id="UP000061382">
    <property type="component" value="Chromosome"/>
</dbReference>